<dbReference type="OrthoDB" id="5327538at2759"/>
<proteinExistence type="predicted"/>
<gene>
    <name evidence="1" type="ORF">MVES_000940</name>
</gene>
<dbReference type="Pfam" id="PF00106">
    <property type="entry name" value="adh_short"/>
    <property type="match status" value="1"/>
</dbReference>
<dbReference type="Proteomes" id="UP000232875">
    <property type="component" value="Unassembled WGS sequence"/>
</dbReference>
<dbReference type="InterPro" id="IPR051935">
    <property type="entry name" value="HSDL2"/>
</dbReference>
<protein>
    <submittedName>
        <fullName evidence="1">Uncharacterized protein</fullName>
    </submittedName>
</protein>
<dbReference type="EMBL" id="KZ454988">
    <property type="protein sequence ID" value="PKI84687.1"/>
    <property type="molecule type" value="Genomic_DNA"/>
</dbReference>
<keyword evidence="2" id="KW-1185">Reference proteome</keyword>
<name>A0A2N1JDR0_9BASI</name>
<dbReference type="Gene3D" id="3.40.50.720">
    <property type="entry name" value="NAD(P)-binding Rossmann-like Domain"/>
    <property type="match status" value="1"/>
</dbReference>
<accession>A0A2N1JDR0</accession>
<dbReference type="GO" id="GO:0005739">
    <property type="term" value="C:mitochondrion"/>
    <property type="evidence" value="ECO:0007669"/>
    <property type="project" value="TreeGrafter"/>
</dbReference>
<dbReference type="PANTHER" id="PTHR42808:SF3">
    <property type="entry name" value="HYDROXYSTEROID DEHYDROGENASE-LIKE PROTEIN 2"/>
    <property type="match status" value="1"/>
</dbReference>
<evidence type="ECO:0000313" key="1">
    <source>
        <dbReference type="EMBL" id="PKI84687.1"/>
    </source>
</evidence>
<reference evidence="1 2" key="1">
    <citation type="submission" date="2017-10" db="EMBL/GenBank/DDBJ databases">
        <title>A novel species of cold-tolerant Malassezia isolated from bats.</title>
        <authorList>
            <person name="Lorch J.M."/>
            <person name="Palmer J.M."/>
            <person name="Vanderwolf K.J."/>
            <person name="Schmidt K.Z."/>
            <person name="Verant M.L."/>
            <person name="Weller T.J."/>
            <person name="Blehert D.S."/>
        </authorList>
    </citation>
    <scope>NUCLEOTIDE SEQUENCE [LARGE SCALE GENOMIC DNA]</scope>
    <source>
        <strain evidence="1 2">NWHC:44797-103</strain>
    </source>
</reference>
<dbReference type="STRING" id="2020962.A0A2N1JDR0"/>
<sequence>MLQGKTAFITGASRGIGAEVAKTLAARGANVVIAAKSAEPHKIVHEVHAIADKHQNGAKALPIQMDVRDDRAVKDAIAKAVGTFGNLDILVNNVRFELRSSGTHCARSPQNNINARGTWLVSRYALEHLYQSASAGRNPHIVTLSPPLNQGLFARRDDKMDASFAQTRALYAMSKCAMSVAAYALAGEALPRGVASNTIWPYTLIGTSAMRVVNPGEGAERGWRSPAIVSDAAVRLVQEDAKEWTGRFLIDELYLRERHGFTTEQMAAYSIAGPDTPFSDLSEDLFITQEVREAVRAYYS</sequence>
<dbReference type="InterPro" id="IPR036291">
    <property type="entry name" value="NAD(P)-bd_dom_sf"/>
</dbReference>
<dbReference type="PRINTS" id="PR00081">
    <property type="entry name" value="GDHRDH"/>
</dbReference>
<organism evidence="1 2">
    <name type="scientific">Malassezia vespertilionis</name>
    <dbReference type="NCBI Taxonomy" id="2020962"/>
    <lineage>
        <taxon>Eukaryota</taxon>
        <taxon>Fungi</taxon>
        <taxon>Dikarya</taxon>
        <taxon>Basidiomycota</taxon>
        <taxon>Ustilaginomycotina</taxon>
        <taxon>Malasseziomycetes</taxon>
        <taxon>Malasseziales</taxon>
        <taxon>Malasseziaceae</taxon>
        <taxon>Malassezia</taxon>
    </lineage>
</organism>
<dbReference type="AlphaFoldDB" id="A0A2N1JDR0"/>
<dbReference type="SUPFAM" id="SSF51735">
    <property type="entry name" value="NAD(P)-binding Rossmann-fold domains"/>
    <property type="match status" value="1"/>
</dbReference>
<evidence type="ECO:0000313" key="2">
    <source>
        <dbReference type="Proteomes" id="UP000232875"/>
    </source>
</evidence>
<dbReference type="InterPro" id="IPR002347">
    <property type="entry name" value="SDR_fam"/>
</dbReference>
<dbReference type="PANTHER" id="PTHR42808">
    <property type="entry name" value="HYDROXYSTEROID DEHYDROGENASE-LIKE PROTEIN 2"/>
    <property type="match status" value="1"/>
</dbReference>